<sequence length="80" mass="9006">MMAIPTFLSGLQMIVLAIGSVCSLTIWWPWLVRRRQDWAPFRYLGGGPLCGVAIAEITCFLDILIPYCMAHGNSFVAWCR</sequence>
<dbReference type="EMBL" id="FRBN01000055">
    <property type="protein sequence ID" value="SHL83859.1"/>
    <property type="molecule type" value="Genomic_DNA"/>
</dbReference>
<keyword evidence="1" id="KW-1133">Transmembrane helix</keyword>
<keyword evidence="1" id="KW-0812">Transmembrane</keyword>
<feature type="transmembrane region" description="Helical" evidence="1">
    <location>
        <begin position="6"/>
        <end position="31"/>
    </location>
</feature>
<evidence type="ECO:0000313" key="3">
    <source>
        <dbReference type="Proteomes" id="UP000184191"/>
    </source>
</evidence>
<keyword evidence="3" id="KW-1185">Reference proteome</keyword>
<proteinExistence type="predicted"/>
<accession>A0A1M7DXH0</accession>
<feature type="transmembrane region" description="Helical" evidence="1">
    <location>
        <begin position="43"/>
        <end position="65"/>
    </location>
</feature>
<dbReference type="AlphaFoldDB" id="A0A1M7DXH0"/>
<protein>
    <submittedName>
        <fullName evidence="2">Uncharacterized protein</fullName>
    </submittedName>
</protein>
<evidence type="ECO:0000313" key="2">
    <source>
        <dbReference type="EMBL" id="SHL83859.1"/>
    </source>
</evidence>
<dbReference type="Proteomes" id="UP000184191">
    <property type="component" value="Unassembled WGS sequence"/>
</dbReference>
<gene>
    <name evidence="2" type="ORF">SAMN05444414_1556</name>
</gene>
<reference evidence="3" key="1">
    <citation type="submission" date="2016-11" db="EMBL/GenBank/DDBJ databases">
        <authorList>
            <person name="Varghese N."/>
            <person name="Submissions S."/>
        </authorList>
    </citation>
    <scope>NUCLEOTIDE SEQUENCE [LARGE SCALE GENOMIC DNA]</scope>
    <source>
        <strain evidence="3">DSM 29327</strain>
    </source>
</reference>
<evidence type="ECO:0000256" key="1">
    <source>
        <dbReference type="SAM" id="Phobius"/>
    </source>
</evidence>
<organism evidence="2 3">
    <name type="scientific">Roseovarius marisflavi</name>
    <dbReference type="NCBI Taxonomy" id="1054996"/>
    <lineage>
        <taxon>Bacteria</taxon>
        <taxon>Pseudomonadati</taxon>
        <taxon>Pseudomonadota</taxon>
        <taxon>Alphaproteobacteria</taxon>
        <taxon>Rhodobacterales</taxon>
        <taxon>Roseobacteraceae</taxon>
        <taxon>Roseovarius</taxon>
    </lineage>
</organism>
<name>A0A1M7DXH0_9RHOB</name>
<keyword evidence="1" id="KW-0472">Membrane</keyword>